<evidence type="ECO:0000313" key="4">
    <source>
        <dbReference type="Proteomes" id="UP000278673"/>
    </source>
</evidence>
<dbReference type="InterPro" id="IPR012223">
    <property type="entry name" value="TEII"/>
</dbReference>
<dbReference type="Proteomes" id="UP000278673">
    <property type="component" value="Unassembled WGS sequence"/>
</dbReference>
<dbReference type="AlphaFoldDB" id="A0A3M2LGR7"/>
<proteinExistence type="inferred from homology"/>
<evidence type="ECO:0000313" key="3">
    <source>
        <dbReference type="EMBL" id="RMI36246.1"/>
    </source>
</evidence>
<comment type="similarity">
    <text evidence="1">Belongs to the thioesterase family.</text>
</comment>
<accession>A0A3M2LGR7</accession>
<organism evidence="3 4">
    <name type="scientific">Streptomyces triticirhizae</name>
    <dbReference type="NCBI Taxonomy" id="2483353"/>
    <lineage>
        <taxon>Bacteria</taxon>
        <taxon>Bacillati</taxon>
        <taxon>Actinomycetota</taxon>
        <taxon>Actinomycetes</taxon>
        <taxon>Kitasatosporales</taxon>
        <taxon>Streptomycetaceae</taxon>
        <taxon>Streptomyces</taxon>
    </lineage>
</organism>
<dbReference type="GO" id="GO:0008610">
    <property type="term" value="P:lipid biosynthetic process"/>
    <property type="evidence" value="ECO:0007669"/>
    <property type="project" value="TreeGrafter"/>
</dbReference>
<dbReference type="PANTHER" id="PTHR11487">
    <property type="entry name" value="THIOESTERASE"/>
    <property type="match status" value="1"/>
</dbReference>
<dbReference type="Pfam" id="PF00975">
    <property type="entry name" value="Thioesterase"/>
    <property type="match status" value="1"/>
</dbReference>
<comment type="caution">
    <text evidence="3">The sequence shown here is derived from an EMBL/GenBank/DDBJ whole genome shotgun (WGS) entry which is preliminary data.</text>
</comment>
<feature type="domain" description="Thioesterase" evidence="2">
    <location>
        <begin position="28"/>
        <end position="234"/>
    </location>
</feature>
<dbReference type="InterPro" id="IPR029058">
    <property type="entry name" value="AB_hydrolase_fold"/>
</dbReference>
<evidence type="ECO:0000259" key="2">
    <source>
        <dbReference type="Pfam" id="PF00975"/>
    </source>
</evidence>
<name>A0A3M2LGR7_9ACTN</name>
<dbReference type="SUPFAM" id="SSF53474">
    <property type="entry name" value="alpha/beta-Hydrolases"/>
    <property type="match status" value="1"/>
</dbReference>
<gene>
    <name evidence="3" type="ORF">EBN88_22055</name>
</gene>
<dbReference type="InterPro" id="IPR001031">
    <property type="entry name" value="Thioesterase"/>
</dbReference>
<dbReference type="EMBL" id="RFFJ01000150">
    <property type="protein sequence ID" value="RMI36246.1"/>
    <property type="molecule type" value="Genomic_DNA"/>
</dbReference>
<protein>
    <submittedName>
        <fullName evidence="3">Thioesterase</fullName>
    </submittedName>
</protein>
<evidence type="ECO:0000256" key="1">
    <source>
        <dbReference type="ARBA" id="ARBA00007169"/>
    </source>
</evidence>
<sequence>MTTATATLPDPRTPWLTRIPARYEPVAVCLPHAGLGASAFSSWPVGIGGARVLPVQPPGHESRFRERCPVSVDEFAEGLARALRGLRPRPLLFVGHCGAVPYALETARLLRESGTPATQMRLLASSWGAPHRDIYGPLNQRPLHLIDTVAEVTAMMSGRAMPLDPELAEVYGDVLMDDLRAMRGYRFDASEGLPLSVTVLGWSDDAVVPREQAHAGWDQLGAVRLRALTGDHRAFWACGQPLRELIADEVRELVGDAH</sequence>
<dbReference type="PANTHER" id="PTHR11487:SF0">
    <property type="entry name" value="S-ACYL FATTY ACID SYNTHASE THIOESTERASE, MEDIUM CHAIN"/>
    <property type="match status" value="1"/>
</dbReference>
<dbReference type="RefSeq" id="WP_122185650.1">
    <property type="nucleotide sequence ID" value="NZ_RFFJ01000150.1"/>
</dbReference>
<keyword evidence="4" id="KW-1185">Reference proteome</keyword>
<reference evidence="3 4" key="1">
    <citation type="submission" date="2018-10" db="EMBL/GenBank/DDBJ databases">
        <title>Isolation, diversity and antifungal activity of actinobacteria from wheat.</title>
        <authorList>
            <person name="Han C."/>
        </authorList>
    </citation>
    <scope>NUCLEOTIDE SEQUENCE [LARGE SCALE GENOMIC DNA]</scope>
    <source>
        <strain evidence="3 4">NEAU-YY642</strain>
    </source>
</reference>
<dbReference type="Gene3D" id="3.40.50.1820">
    <property type="entry name" value="alpha/beta hydrolase"/>
    <property type="match status" value="1"/>
</dbReference>